<evidence type="ECO:0000313" key="2">
    <source>
        <dbReference type="Proteomes" id="UP001500363"/>
    </source>
</evidence>
<comment type="caution">
    <text evidence="1">The sequence shown here is derived from an EMBL/GenBank/DDBJ whole genome shotgun (WGS) entry which is preliminary data.</text>
</comment>
<sequence>MRIARAEGATRVPATAITGRLSAVIISDAKPTAASANGRPCDTTTIPPAARIARVEWAAEMASALRIARAA</sequence>
<proteinExistence type="predicted"/>
<reference evidence="2" key="1">
    <citation type="journal article" date="2019" name="Int. J. Syst. Evol. Microbiol.">
        <title>The Global Catalogue of Microorganisms (GCM) 10K type strain sequencing project: providing services to taxonomists for standard genome sequencing and annotation.</title>
        <authorList>
            <consortium name="The Broad Institute Genomics Platform"/>
            <consortium name="The Broad Institute Genome Sequencing Center for Infectious Disease"/>
            <person name="Wu L."/>
            <person name="Ma J."/>
        </authorList>
    </citation>
    <scope>NUCLEOTIDE SEQUENCE [LARGE SCALE GENOMIC DNA]</scope>
    <source>
        <strain evidence="2">JCM 14303</strain>
    </source>
</reference>
<accession>A0ABP4M9F1</accession>
<protein>
    <submittedName>
        <fullName evidence="1">Uncharacterized protein</fullName>
    </submittedName>
</protein>
<evidence type="ECO:0000313" key="1">
    <source>
        <dbReference type="EMBL" id="GAA1540344.1"/>
    </source>
</evidence>
<dbReference type="Proteomes" id="UP001500363">
    <property type="component" value="Unassembled WGS sequence"/>
</dbReference>
<dbReference type="EMBL" id="BAAANC010000002">
    <property type="protein sequence ID" value="GAA1540344.1"/>
    <property type="molecule type" value="Genomic_DNA"/>
</dbReference>
<name>A0ABP4M9F1_9ACTN</name>
<keyword evidence="2" id="KW-1185">Reference proteome</keyword>
<gene>
    <name evidence="1" type="ORF">GCM10009741_48910</name>
</gene>
<organism evidence="1 2">
    <name type="scientific">Kribbella lupini</name>
    <dbReference type="NCBI Taxonomy" id="291602"/>
    <lineage>
        <taxon>Bacteria</taxon>
        <taxon>Bacillati</taxon>
        <taxon>Actinomycetota</taxon>
        <taxon>Actinomycetes</taxon>
        <taxon>Propionibacteriales</taxon>
        <taxon>Kribbellaceae</taxon>
        <taxon>Kribbella</taxon>
    </lineage>
</organism>